<name>A0AAD7U0L0_9APHY</name>
<dbReference type="SUPFAM" id="SSF56112">
    <property type="entry name" value="Protein kinase-like (PK-like)"/>
    <property type="match status" value="1"/>
</dbReference>
<dbReference type="Proteomes" id="UP001215151">
    <property type="component" value="Unassembled WGS sequence"/>
</dbReference>
<dbReference type="EMBL" id="JAPEVG010000028">
    <property type="protein sequence ID" value="KAJ8495084.1"/>
    <property type="molecule type" value="Genomic_DNA"/>
</dbReference>
<protein>
    <recommendedName>
        <fullName evidence="1">Aminoglycoside phosphotransferase domain-containing protein</fullName>
    </recommendedName>
</protein>
<proteinExistence type="predicted"/>
<evidence type="ECO:0000313" key="2">
    <source>
        <dbReference type="EMBL" id="KAJ8495084.1"/>
    </source>
</evidence>
<dbReference type="AlphaFoldDB" id="A0AAD7U0L0"/>
<dbReference type="InterPro" id="IPR051678">
    <property type="entry name" value="AGP_Transferase"/>
</dbReference>
<accession>A0AAD7U0L0</accession>
<evidence type="ECO:0000313" key="3">
    <source>
        <dbReference type="Proteomes" id="UP001215151"/>
    </source>
</evidence>
<dbReference type="InterPro" id="IPR002575">
    <property type="entry name" value="Aminoglycoside_PTrfase"/>
</dbReference>
<sequence>MTLTYTVRPRFPPVGLPPHPLPCPKVGRPASALTKKICYYIHEYVLVPFSEWYMRHYKIESPTCMFALPFGLILKRHVRVHEQEGLAMNLARAMGIPAPRFISFGSLGLAKGEDFTVCDSLLMTRVPGRPLESFSDDEVDWDVFVADLTRILTRMRSFSSPFGDAVCGVAGGEIRGPMVPATPLPRFANEDEFKEGIRSHFGGIQMALNDPSTTPEQIAQLLETRRAGQEVLKTYFFGAPRHAIVFTHGDLNPQNIMIGPDGRICAIVDWEAAAWLPEYWEFSVTALLPTLPWGRFMGDVFTDGIYADEFRGHQELIHFVELNGSYW</sequence>
<dbReference type="PANTHER" id="PTHR21310">
    <property type="entry name" value="AMINOGLYCOSIDE PHOSPHOTRANSFERASE-RELATED-RELATED"/>
    <property type="match status" value="1"/>
</dbReference>
<reference evidence="2" key="1">
    <citation type="submission" date="2022-11" db="EMBL/GenBank/DDBJ databases">
        <title>Genome Sequence of Cubamyces cubensis.</title>
        <authorList>
            <person name="Buettner E."/>
        </authorList>
    </citation>
    <scope>NUCLEOTIDE SEQUENCE</scope>
    <source>
        <strain evidence="2">MPL-01</strain>
    </source>
</reference>
<dbReference type="Gene3D" id="3.90.1200.10">
    <property type="match status" value="1"/>
</dbReference>
<feature type="domain" description="Aminoglycoside phosphotransferase" evidence="1">
    <location>
        <begin position="87"/>
        <end position="302"/>
    </location>
</feature>
<evidence type="ECO:0000259" key="1">
    <source>
        <dbReference type="Pfam" id="PF01636"/>
    </source>
</evidence>
<gene>
    <name evidence="2" type="ORF">ONZ51_g1907</name>
</gene>
<keyword evidence="3" id="KW-1185">Reference proteome</keyword>
<dbReference type="PANTHER" id="PTHR21310:SF55">
    <property type="entry name" value="AMINOGLYCOSIDE PHOSPHOTRANSFERASE DOMAIN-CONTAINING PROTEIN"/>
    <property type="match status" value="1"/>
</dbReference>
<comment type="caution">
    <text evidence="2">The sequence shown here is derived from an EMBL/GenBank/DDBJ whole genome shotgun (WGS) entry which is preliminary data.</text>
</comment>
<dbReference type="InterPro" id="IPR011009">
    <property type="entry name" value="Kinase-like_dom_sf"/>
</dbReference>
<dbReference type="Pfam" id="PF01636">
    <property type="entry name" value="APH"/>
    <property type="match status" value="1"/>
</dbReference>
<organism evidence="2 3">
    <name type="scientific">Trametes cubensis</name>
    <dbReference type="NCBI Taxonomy" id="1111947"/>
    <lineage>
        <taxon>Eukaryota</taxon>
        <taxon>Fungi</taxon>
        <taxon>Dikarya</taxon>
        <taxon>Basidiomycota</taxon>
        <taxon>Agaricomycotina</taxon>
        <taxon>Agaricomycetes</taxon>
        <taxon>Polyporales</taxon>
        <taxon>Polyporaceae</taxon>
        <taxon>Trametes</taxon>
    </lineage>
</organism>